<dbReference type="Pfam" id="PF22807">
    <property type="entry name" value="TrAA12"/>
    <property type="match status" value="2"/>
</dbReference>
<dbReference type="InterPro" id="IPR011041">
    <property type="entry name" value="Quinoprot_gluc/sorb_DH_b-prop"/>
</dbReference>
<dbReference type="KEGG" id="pna:Pnap_0395"/>
<keyword evidence="1" id="KW-0732">Signal</keyword>
<keyword evidence="4" id="KW-1185">Reference proteome</keyword>
<evidence type="ECO:0000313" key="3">
    <source>
        <dbReference type="EMBL" id="ABM35718.1"/>
    </source>
</evidence>
<evidence type="ECO:0000313" key="4">
    <source>
        <dbReference type="Proteomes" id="UP000000644"/>
    </source>
</evidence>
<feature type="domain" description="Pyrroloquinoline quinone-dependent pyranose dehydrogenase beta-propeller" evidence="2">
    <location>
        <begin position="334"/>
        <end position="438"/>
    </location>
</feature>
<gene>
    <name evidence="3" type="ordered locus">Pnap_0395</name>
</gene>
<dbReference type="Gene3D" id="2.120.10.30">
    <property type="entry name" value="TolB, C-terminal domain"/>
    <property type="match status" value="1"/>
</dbReference>
<feature type="domain" description="Pyrroloquinoline quinone-dependent pyranose dehydrogenase beta-propeller" evidence="2">
    <location>
        <begin position="70"/>
        <end position="291"/>
    </location>
</feature>
<dbReference type="SUPFAM" id="SSF50952">
    <property type="entry name" value="Soluble quinoprotein glucose dehydrogenase"/>
    <property type="match status" value="1"/>
</dbReference>
<dbReference type="OrthoDB" id="9770043at2"/>
<dbReference type="eggNOG" id="COG2133">
    <property type="taxonomic scope" value="Bacteria"/>
</dbReference>
<feature type="chain" id="PRO_5002639558" evidence="1">
    <location>
        <begin position="25"/>
        <end position="446"/>
    </location>
</feature>
<protein>
    <submittedName>
        <fullName evidence="3">L-sorbosone dehydrogenase</fullName>
    </submittedName>
</protein>
<dbReference type="STRING" id="365044.Pnap_0395"/>
<sequence>MHSSVFHPRRWRAALYLAMLGGLAACGDTAKLPPTAGMGATPTLPPPRSSLIPTVKIAPATGWPEGLAPTAMAGLNVSALATGLEHPRWLYVLPNGDVLVAETNAPPKPEGGKGIRGWIMKKAMAQAGAGVPSANRITLLRDLDGDGKAETRTVFLQNLNSPFGMALVGGDLYIANADALVRVPYQPGQTRISDVPVKVVDLPGGPINHHWTKNVIASPDGSKLYVSVGSNSNVAENGIEAETGRAAIWEVDVKSGSHRVFATGLRNPNGMGWAPETGALWTVVNERDEIGSDLVPDYLTSVKDGGFYGWPWSYYGQHVDVRVKPQKPEMVARAIAPDYALGSHVAPLGMAFSEGNALPASLASGVFVGEHGSWNRKPRSGYKVVFVPFAKGRPAGLPIDVLTGFVNAEGKAHGRPVGVAMDKRGALLVADDVGNVVWRVAGTATR</sequence>
<evidence type="ECO:0000259" key="2">
    <source>
        <dbReference type="Pfam" id="PF22807"/>
    </source>
</evidence>
<name>A1VJ90_POLNA</name>
<dbReference type="AlphaFoldDB" id="A1VJ90"/>
<dbReference type="InterPro" id="IPR054539">
    <property type="entry name" value="Beta-prop_PDH"/>
</dbReference>
<dbReference type="PANTHER" id="PTHR33546">
    <property type="entry name" value="LARGE, MULTIFUNCTIONAL SECRETED PROTEIN-RELATED"/>
    <property type="match status" value="1"/>
</dbReference>
<dbReference type="RefSeq" id="WP_011799821.1">
    <property type="nucleotide sequence ID" value="NC_008781.1"/>
</dbReference>
<dbReference type="Proteomes" id="UP000000644">
    <property type="component" value="Chromosome"/>
</dbReference>
<accession>A1VJ90</accession>
<dbReference type="InterPro" id="IPR011042">
    <property type="entry name" value="6-blade_b-propeller_TolB-like"/>
</dbReference>
<dbReference type="EMBL" id="CP000529">
    <property type="protein sequence ID" value="ABM35718.1"/>
    <property type="molecule type" value="Genomic_DNA"/>
</dbReference>
<feature type="signal peptide" evidence="1">
    <location>
        <begin position="1"/>
        <end position="24"/>
    </location>
</feature>
<dbReference type="PANTHER" id="PTHR33546:SF1">
    <property type="entry name" value="LARGE, MULTIFUNCTIONAL SECRETED PROTEIN"/>
    <property type="match status" value="1"/>
</dbReference>
<evidence type="ECO:0000256" key="1">
    <source>
        <dbReference type="SAM" id="SignalP"/>
    </source>
</evidence>
<organism evidence="3 4">
    <name type="scientific">Polaromonas naphthalenivorans (strain CJ2)</name>
    <dbReference type="NCBI Taxonomy" id="365044"/>
    <lineage>
        <taxon>Bacteria</taxon>
        <taxon>Pseudomonadati</taxon>
        <taxon>Pseudomonadota</taxon>
        <taxon>Betaproteobacteria</taxon>
        <taxon>Burkholderiales</taxon>
        <taxon>Comamonadaceae</taxon>
        <taxon>Polaromonas</taxon>
    </lineage>
</organism>
<dbReference type="HOGENOM" id="CLU_024435_0_0_4"/>
<proteinExistence type="predicted"/>
<reference evidence="4" key="1">
    <citation type="journal article" date="2009" name="Environ. Microbiol.">
        <title>The genome of Polaromonas naphthalenivorans strain CJ2, isolated from coal tar-contaminated sediment, reveals physiological and metabolic versatility and evolution through extensive horizontal gene transfer.</title>
        <authorList>
            <person name="Yagi J.M."/>
            <person name="Sims D."/>
            <person name="Brettin T."/>
            <person name="Bruce D."/>
            <person name="Madsen E.L."/>
        </authorList>
    </citation>
    <scope>NUCLEOTIDE SEQUENCE [LARGE SCALE GENOMIC DNA]</scope>
    <source>
        <strain evidence="4">CJ2</strain>
    </source>
</reference>